<dbReference type="GeneID" id="3260451"/>
<dbReference type="EMBL" id="LN828717">
    <property type="protein sequence ID" value="CFW42432.1"/>
    <property type="molecule type" value="Genomic_DNA"/>
</dbReference>
<reference evidence="2" key="4">
    <citation type="submission" date="2015-02" db="EMBL/GenBank/DDBJ databases">
        <authorList>
            <person name="Chooi Y.-H."/>
        </authorList>
    </citation>
    <scope>NUCLEOTIDE SEQUENCE</scope>
</reference>
<evidence type="ECO:0000313" key="3">
    <source>
        <dbReference type="Proteomes" id="UP000000994"/>
    </source>
</evidence>
<gene>
    <name evidence="1" type="primary">gp51</name>
    <name evidence="2" type="ORF">S-PM2d206</name>
    <name evidence="1" type="ORF">S-PM2p206</name>
</gene>
<name>Q5GQD1_BPSYP</name>
<dbReference type="EMBL" id="AJ630128">
    <property type="protein sequence ID" value="CAF34271.1"/>
    <property type="molecule type" value="Genomic_DNA"/>
</dbReference>
<evidence type="ECO:0000313" key="1">
    <source>
        <dbReference type="EMBL" id="CAF34271.1"/>
    </source>
</evidence>
<reference evidence="2 4" key="3">
    <citation type="journal article" date="2015" name="PLoS ONE">
        <title>Spontaneous Deletion of an "ORFanage" Region Facilitates Host Adaptation in a "Photosynthetic" Cyanophage.</title>
        <authorList>
            <person name="Puxty R.J."/>
            <person name="Perez-Sepulveda B."/>
            <person name="Rihtman B."/>
            <person name="Evans D.J."/>
            <person name="Millard A.D."/>
            <person name="Scanlan D.J."/>
        </authorList>
    </citation>
    <scope>NUCLEOTIDE SEQUENCE [LARGE SCALE GENOMIC DNA]</scope>
</reference>
<keyword evidence="3" id="KW-1185">Reference proteome</keyword>
<organism evidence="1 3">
    <name type="scientific">Synechococcus phage S-PM2</name>
    <dbReference type="NCBI Taxonomy" id="238854"/>
    <lineage>
        <taxon>Viruses</taxon>
        <taxon>Duplodnaviria</taxon>
        <taxon>Heunggongvirae</taxon>
        <taxon>Uroviricota</taxon>
        <taxon>Caudoviricetes</taxon>
        <taxon>Pantevenvirales</taxon>
        <taxon>Kyanoviridae</taxon>
        <taxon>Nodensvirus</taxon>
        <taxon>Nodensvirus spm2</taxon>
    </lineage>
</organism>
<evidence type="ECO:0000313" key="4">
    <source>
        <dbReference type="Proteomes" id="UP000246186"/>
    </source>
</evidence>
<dbReference type="OrthoDB" id="28005at10239"/>
<reference evidence="1 3" key="1">
    <citation type="journal article" date="2004" name="Proc. Natl. Acad. Sci. U.S.A.">
        <title>Genetic organization of the psbAD region in phages infecting marine Synechococcus strains.</title>
        <authorList>
            <person name="Millard A."/>
            <person name="Clokie M.R."/>
            <person name="Shub D.A."/>
            <person name="Mann N.H."/>
        </authorList>
    </citation>
    <scope>NUCLEOTIDE SEQUENCE [LARGE SCALE GENOMIC DNA]</scope>
</reference>
<accession>Q5GQD1</accession>
<proteinExistence type="predicted"/>
<evidence type="ECO:0000313" key="2">
    <source>
        <dbReference type="EMBL" id="CFW42432.1"/>
    </source>
</evidence>
<protein>
    <submittedName>
        <fullName evidence="1">Gp51</fullName>
    </submittedName>
</protein>
<reference evidence="1 3" key="2">
    <citation type="journal article" date="2005" name="J. Bacteriol.">
        <title>The genome of S-PM2, a 'photosynthetic' T4-type bacteriophage that infects marine Synechococcus strains.</title>
        <authorList>
            <person name="Mann N.H."/>
            <person name="Clokie M.R."/>
            <person name="Millard A."/>
            <person name="Cook A."/>
            <person name="Wilson W.H."/>
            <person name="Wheatley P.J."/>
            <person name="Letarov A."/>
            <person name="Krisch H.M."/>
        </authorList>
    </citation>
    <scope>NUCLEOTIDE SEQUENCE</scope>
</reference>
<dbReference type="RefSeq" id="YP_195241.1">
    <property type="nucleotide sequence ID" value="NC_006820.1"/>
</dbReference>
<dbReference type="Proteomes" id="UP000246186">
    <property type="component" value="Genome"/>
</dbReference>
<dbReference type="Proteomes" id="UP000000994">
    <property type="component" value="Segment"/>
</dbReference>
<organismHost>
    <name type="scientific">Synechococcus</name>
    <dbReference type="NCBI Taxonomy" id="1129"/>
</organismHost>
<sequence>MFYNNLENYYRTNFSLMQHHKYSLAEIENMMPWERAVYVSLLNQYLKELEEKQKQNG</sequence>
<dbReference type="KEGG" id="vg:3260451"/>